<feature type="compositionally biased region" description="Acidic residues" evidence="3">
    <location>
        <begin position="1183"/>
        <end position="1196"/>
    </location>
</feature>
<feature type="region of interest" description="Disordered" evidence="3">
    <location>
        <begin position="846"/>
        <end position="865"/>
    </location>
</feature>
<reference evidence="5 6" key="1">
    <citation type="journal article" date="2021" name="Sci. Rep.">
        <title>Genome sequencing of the multicellular alga Astrephomene provides insights into convergent evolution of germ-soma differentiation.</title>
        <authorList>
            <person name="Yamashita S."/>
            <person name="Yamamoto K."/>
            <person name="Matsuzaki R."/>
            <person name="Suzuki S."/>
            <person name="Yamaguchi H."/>
            <person name="Hirooka S."/>
            <person name="Minakuchi Y."/>
            <person name="Miyagishima S."/>
            <person name="Kawachi M."/>
            <person name="Toyoda A."/>
            <person name="Nozaki H."/>
        </authorList>
    </citation>
    <scope>NUCLEOTIDE SEQUENCE [LARGE SCALE GENOMIC DNA]</scope>
    <source>
        <strain evidence="5 6">NIES-4017</strain>
    </source>
</reference>
<feature type="region of interest" description="Disordered" evidence="3">
    <location>
        <begin position="880"/>
        <end position="922"/>
    </location>
</feature>
<feature type="compositionally biased region" description="Low complexity" evidence="3">
    <location>
        <begin position="1154"/>
        <end position="1166"/>
    </location>
</feature>
<dbReference type="PANTHER" id="PTHR45725:SF18">
    <property type="entry name" value="ORC1-LIKE AAA ATPASE DOMAIN-CONTAINING PROTEIN"/>
    <property type="match status" value="1"/>
</dbReference>
<dbReference type="Pfam" id="PF16016">
    <property type="entry name" value="VASt"/>
    <property type="match status" value="1"/>
</dbReference>
<dbReference type="SMART" id="SM00693">
    <property type="entry name" value="DysFN"/>
    <property type="match status" value="1"/>
</dbReference>
<keyword evidence="6" id="KW-1185">Reference proteome</keyword>
<evidence type="ECO:0000313" key="6">
    <source>
        <dbReference type="Proteomes" id="UP001054857"/>
    </source>
</evidence>
<feature type="region of interest" description="Disordered" evidence="3">
    <location>
        <begin position="1389"/>
        <end position="1457"/>
    </location>
</feature>
<dbReference type="PANTHER" id="PTHR45725">
    <property type="entry name" value="FORMIN HOMOLOGY 2 FAMILY MEMBER"/>
    <property type="match status" value="1"/>
</dbReference>
<evidence type="ECO:0000259" key="4">
    <source>
        <dbReference type="PROSITE" id="PS51778"/>
    </source>
</evidence>
<feature type="compositionally biased region" description="Low complexity" evidence="3">
    <location>
        <begin position="856"/>
        <end position="865"/>
    </location>
</feature>
<feature type="compositionally biased region" description="Polar residues" evidence="3">
    <location>
        <begin position="1306"/>
        <end position="1316"/>
    </location>
</feature>
<feature type="compositionally biased region" description="Low complexity" evidence="3">
    <location>
        <begin position="1659"/>
        <end position="1671"/>
    </location>
</feature>
<dbReference type="PROSITE" id="PS51778">
    <property type="entry name" value="VAST"/>
    <property type="match status" value="1"/>
</dbReference>
<feature type="compositionally biased region" description="Gly residues" evidence="3">
    <location>
        <begin position="1318"/>
        <end position="1336"/>
    </location>
</feature>
<feature type="region of interest" description="Disordered" evidence="3">
    <location>
        <begin position="563"/>
        <end position="685"/>
    </location>
</feature>
<feature type="compositionally biased region" description="Acidic residues" evidence="3">
    <location>
        <begin position="1421"/>
        <end position="1431"/>
    </location>
</feature>
<feature type="compositionally biased region" description="Pro residues" evidence="3">
    <location>
        <begin position="1620"/>
        <end position="1631"/>
    </location>
</feature>
<keyword evidence="2" id="KW-0472">Membrane</keyword>
<feature type="compositionally biased region" description="Pro residues" evidence="3">
    <location>
        <begin position="667"/>
        <end position="677"/>
    </location>
</feature>
<feature type="compositionally biased region" description="Low complexity" evidence="3">
    <location>
        <begin position="1432"/>
        <end position="1443"/>
    </location>
</feature>
<name>A0AAD3DRL2_9CHLO</name>
<evidence type="ECO:0000256" key="1">
    <source>
        <dbReference type="ARBA" id="ARBA00004370"/>
    </source>
</evidence>
<evidence type="ECO:0000256" key="2">
    <source>
        <dbReference type="ARBA" id="ARBA00023136"/>
    </source>
</evidence>
<feature type="region of interest" description="Disordered" evidence="3">
    <location>
        <begin position="1585"/>
        <end position="1671"/>
    </location>
</feature>
<evidence type="ECO:0000256" key="3">
    <source>
        <dbReference type="SAM" id="MobiDB-lite"/>
    </source>
</evidence>
<gene>
    <name evidence="5" type="ORF">Agub_g8376</name>
</gene>
<accession>A0AAD3DRL2</accession>
<dbReference type="InterPro" id="IPR006614">
    <property type="entry name" value="Peroxin/Ferlin"/>
</dbReference>
<organism evidence="5 6">
    <name type="scientific">Astrephomene gubernaculifera</name>
    <dbReference type="NCBI Taxonomy" id="47775"/>
    <lineage>
        <taxon>Eukaryota</taxon>
        <taxon>Viridiplantae</taxon>
        <taxon>Chlorophyta</taxon>
        <taxon>core chlorophytes</taxon>
        <taxon>Chlorophyceae</taxon>
        <taxon>CS clade</taxon>
        <taxon>Chlamydomonadales</taxon>
        <taxon>Astrephomenaceae</taxon>
        <taxon>Astrephomene</taxon>
    </lineage>
</organism>
<feature type="non-terminal residue" evidence="5">
    <location>
        <position position="1671"/>
    </location>
</feature>
<protein>
    <recommendedName>
        <fullName evidence="4">VASt domain-containing protein</fullName>
    </recommendedName>
</protein>
<feature type="region of interest" description="Disordered" evidence="3">
    <location>
        <begin position="747"/>
        <end position="798"/>
    </location>
</feature>
<feature type="compositionally biased region" description="Basic and acidic residues" evidence="3">
    <location>
        <begin position="573"/>
        <end position="591"/>
    </location>
</feature>
<feature type="compositionally biased region" description="Low complexity" evidence="3">
    <location>
        <begin position="1596"/>
        <end position="1611"/>
    </location>
</feature>
<dbReference type="GO" id="GO:0016020">
    <property type="term" value="C:membrane"/>
    <property type="evidence" value="ECO:0007669"/>
    <property type="project" value="UniProtKB-SubCell"/>
</dbReference>
<feature type="region of interest" description="Disordered" evidence="3">
    <location>
        <begin position="1145"/>
        <end position="1232"/>
    </location>
</feature>
<proteinExistence type="predicted"/>
<feature type="region of interest" description="Disordered" evidence="3">
    <location>
        <begin position="1277"/>
        <end position="1341"/>
    </location>
</feature>
<feature type="region of interest" description="Disordered" evidence="3">
    <location>
        <begin position="1357"/>
        <end position="1377"/>
    </location>
</feature>
<dbReference type="SMART" id="SM00694">
    <property type="entry name" value="DysFC"/>
    <property type="match status" value="1"/>
</dbReference>
<dbReference type="Proteomes" id="UP001054857">
    <property type="component" value="Unassembled WGS sequence"/>
</dbReference>
<dbReference type="InterPro" id="IPR031968">
    <property type="entry name" value="VASt"/>
</dbReference>
<feature type="compositionally biased region" description="Basic and acidic residues" evidence="3">
    <location>
        <begin position="1585"/>
        <end position="1595"/>
    </location>
</feature>
<feature type="compositionally biased region" description="Gly residues" evidence="3">
    <location>
        <begin position="1401"/>
        <end position="1411"/>
    </location>
</feature>
<sequence length="1671" mass="163295">AALRWPRWHQLYIDGDMGRTAARLDTIWPQGSDPKTLICLRAQCTAAELFSTLFVESDLSEQLHKQRGDTDVVETPWLASREQLPQQLYNWDPPPAAADGRSQPSASLRYRKVRFESPPTALASKPFQNDEMQVLTQLLPGVLYVVEAVSHTSAPYGDKFSVFFRYVLRSDPPSPPAGAGNGDISGSPSCTLHLVFHVEFSAAMNRMMRPMIAKAVDAGVRGTFRTIRSLLGSLRPGVADMREADLSPSPPDIADLLQHVMALAGGAAAGAAAAEEEEEEMPHPPAAAAAAVPQPPAAGMATSAASSAVPGGAGGGAAALGSGGGGGGGLLPVLTQQLVYKEQVVLLADLVGAGLRWATHSEGGAQLLAAALTVWLVSWVVRALRGWQAFCGVLLTHGSLQERLVLQREDEGGVGGLLGWVRLGVCWPLRLVDVPDSTGEVLTSLALVAALNWGVIGGVAAGVRYLSREYPGLLAAVRGGGGGGGAVGGGGGGGDVAGGQPPPQVAMATTTTAAAATAVTASAPVGSFEMSAMGSKAAAAAAGGKAAGAVAAGGSGAAAAAAASQDAGPGKGKGKDEAAKEKVKDDEKDKGGGSASGATVAKSASTHPAKAPPPPKPKPLRAAPAPKQFSAAQLRQLELGLLSSSGGSSKQLSTAAATHTPSAAPAAAPPSSSPPPAASASSSLTAAAGAAVPALAAMSDAWAADVPTGLVAAPPARDSGASTAVTAPSTAAAAAPAAGAGAAAAAAGLSASPPPPQAGGGGLAQRNSGGTAALAAVKPRSDSGGSGSPTLTSPTKAGTQVSGLTAALGGGGGASAATAAASFANMFTIDSMAESLRSAFRWDVRATDTPEPSPGASLLSPPDRSASPLALASLAAAAAAGGGGTPTSHTSGGPQNKDAKARSEAGATTTTTSSGPTSPTAFAGDTGAASAAAAAVAAAAAAASAGRGGVRSLGGVGALGGGSALGGAGHSAPFLGASSMALSHHLYSARSDSPLLGGGGGGGGAEGGLGTGVEELSEAVEPGVVVEEVFENERFQPFRGWGHMWPGHFLPSDRVGHWSDRQGKPGGSASMAFEQVVPVLPRGWRWLEEEWQVDLEGLEVEAVDADGWTYALDFYLLRYPPPPQGGKCSLKHFVRRRRYFRTRVRESDGALPPSASSALNTTSTSTGGVMLMPMGQPPSTAEAEAEAGEVEGEAVEVDAAGGGGGAEEEEKEEGGAGSGGLAGGPTRSRTMPSLAEGLPAVSVAPGGGGGEGAVTLLAAASSSSFSSFVGATLDGPSRSLSGQVTQQPPPSASPLHSTAAGLDQATHATSPGNPRFTNGGGGITNGGGGSGSGMPGGVPFLQQAGTAAAPAAPAATSSAIGIPSSDPSARRSAQEAFVLSPKTMVTCHDPLGALGRKRRGAGSGSGSGSDGSGRSTASGEAGDEEGEEEEVVQAAVSSMHSGGSSSGSGHGAVMPGVEEGAGGALAAAPLELPGLATSGAEEAAVAAAEAARVAAAAVAAVVAAADEAAAGRVAEAAEAVRRRASSESSSSSKSDLGARVLTAAEVLREEEEAAAAAAAAAAASTSTAAAAAAATGAADDVKVGAAEGRDGRDEAAAAVAAQGAASPSPVGVRQSSGPSPSLPPLPPPPPRRAFSGLLGESEGTSPKRPRVGMEEAVEVTEGAVVAADLVE</sequence>
<comment type="caution">
    <text evidence="5">The sequence shown here is derived from an EMBL/GenBank/DDBJ whole genome shotgun (WGS) entry which is preliminary data.</text>
</comment>
<dbReference type="InterPro" id="IPR051425">
    <property type="entry name" value="Formin_Homology"/>
</dbReference>
<dbReference type="EMBL" id="BMAR01000015">
    <property type="protein sequence ID" value="GFR46751.1"/>
    <property type="molecule type" value="Genomic_DNA"/>
</dbReference>
<feature type="compositionally biased region" description="Low complexity" evidence="3">
    <location>
        <begin position="905"/>
        <end position="922"/>
    </location>
</feature>
<comment type="subcellular location">
    <subcellularLocation>
        <location evidence="1">Membrane</location>
    </subcellularLocation>
</comment>
<feature type="compositionally biased region" description="Low complexity" evidence="3">
    <location>
        <begin position="620"/>
        <end position="666"/>
    </location>
</feature>
<feature type="domain" description="VASt" evidence="4">
    <location>
        <begin position="32"/>
        <end position="228"/>
    </location>
</feature>
<evidence type="ECO:0000313" key="5">
    <source>
        <dbReference type="EMBL" id="GFR46751.1"/>
    </source>
</evidence>